<evidence type="ECO:0000313" key="2">
    <source>
        <dbReference type="EMBL" id="WGS65382.1"/>
    </source>
</evidence>
<gene>
    <name evidence="2" type="ORF">JRV97_02165</name>
</gene>
<reference evidence="2 3" key="1">
    <citation type="submission" date="2021-02" db="EMBL/GenBank/DDBJ databases">
        <title>Characterization of Marinitoga sp. nov. str. BP5-C20A.</title>
        <authorList>
            <person name="Erauso G."/>
            <person name="Postec A."/>
        </authorList>
    </citation>
    <scope>NUCLEOTIDE SEQUENCE [LARGE SCALE GENOMIC DNA]</scope>
    <source>
        <strain evidence="2 3">BP5-C20A</strain>
    </source>
</reference>
<dbReference type="Proteomes" id="UP001232493">
    <property type="component" value="Chromosome"/>
</dbReference>
<evidence type="ECO:0008006" key="4">
    <source>
        <dbReference type="Google" id="ProtNLM"/>
    </source>
</evidence>
<feature type="transmembrane region" description="Helical" evidence="1">
    <location>
        <begin position="20"/>
        <end position="36"/>
    </location>
</feature>
<protein>
    <recommendedName>
        <fullName evidence="4">Phosphatidate cytidylyltransferase</fullName>
    </recommendedName>
</protein>
<keyword evidence="1" id="KW-0812">Transmembrane</keyword>
<keyword evidence="1" id="KW-0472">Membrane</keyword>
<evidence type="ECO:0000256" key="1">
    <source>
        <dbReference type="SAM" id="Phobius"/>
    </source>
</evidence>
<name>A0ABY8PRY2_9BACT</name>
<feature type="transmembrane region" description="Helical" evidence="1">
    <location>
        <begin position="122"/>
        <end position="140"/>
    </location>
</feature>
<keyword evidence="1" id="KW-1133">Transmembrane helix</keyword>
<dbReference type="RefSeq" id="WP_280999783.1">
    <property type="nucleotide sequence ID" value="NZ_CP069362.1"/>
</dbReference>
<sequence length="141" mass="17337">MFNNIFKILFLPHKIKNIKYDTIFIGFIILFYFWFSPFFKYISLYAFILKSIVLIFFIFINNVLRSFFYSINDFRIIFPYYMLSLSPILLLGFFSFFNYYLVIPLIWIELLKGYKDFKNKNFYALVIGTFIDILIYIILWR</sequence>
<accession>A0ABY8PRY2</accession>
<organism evidence="2 3">
    <name type="scientific">Marinitoga aeolica</name>
    <dbReference type="NCBI Taxonomy" id="2809031"/>
    <lineage>
        <taxon>Bacteria</taxon>
        <taxon>Thermotogati</taxon>
        <taxon>Thermotogota</taxon>
        <taxon>Thermotogae</taxon>
        <taxon>Petrotogales</taxon>
        <taxon>Petrotogaceae</taxon>
        <taxon>Marinitoga</taxon>
    </lineage>
</organism>
<dbReference type="EMBL" id="CP069362">
    <property type="protein sequence ID" value="WGS65382.1"/>
    <property type="molecule type" value="Genomic_DNA"/>
</dbReference>
<keyword evidence="3" id="KW-1185">Reference proteome</keyword>
<feature type="transmembrane region" description="Helical" evidence="1">
    <location>
        <begin position="42"/>
        <end position="64"/>
    </location>
</feature>
<proteinExistence type="predicted"/>
<evidence type="ECO:0000313" key="3">
    <source>
        <dbReference type="Proteomes" id="UP001232493"/>
    </source>
</evidence>
<feature type="transmembrane region" description="Helical" evidence="1">
    <location>
        <begin position="76"/>
        <end position="102"/>
    </location>
</feature>